<evidence type="ECO:0000256" key="3">
    <source>
        <dbReference type="ARBA" id="ARBA00022692"/>
    </source>
</evidence>
<reference evidence="8 9" key="1">
    <citation type="submission" date="2017-06" db="EMBL/GenBank/DDBJ databases">
        <authorList>
            <person name="Kim H.J."/>
            <person name="Triplett B.A."/>
        </authorList>
    </citation>
    <scope>NUCLEOTIDE SEQUENCE [LARGE SCALE GENOMIC DNA]</scope>
    <source>
        <strain evidence="8 9">SCA</strain>
    </source>
</reference>
<proteinExistence type="predicted"/>
<feature type="domain" description="ComEC/Rec2-related protein" evidence="7">
    <location>
        <begin position="223"/>
        <end position="485"/>
    </location>
</feature>
<comment type="subcellular location">
    <subcellularLocation>
        <location evidence="1">Cell membrane</location>
        <topology evidence="1">Multi-pass membrane protein</topology>
    </subcellularLocation>
</comment>
<feature type="transmembrane region" description="Helical" evidence="6">
    <location>
        <begin position="275"/>
        <end position="298"/>
    </location>
</feature>
<feature type="transmembrane region" description="Helical" evidence="6">
    <location>
        <begin position="421"/>
        <end position="447"/>
    </location>
</feature>
<keyword evidence="4 6" id="KW-1133">Transmembrane helix</keyword>
<evidence type="ECO:0000256" key="1">
    <source>
        <dbReference type="ARBA" id="ARBA00004651"/>
    </source>
</evidence>
<dbReference type="OrthoDB" id="9761531at2"/>
<evidence type="ECO:0000259" key="7">
    <source>
        <dbReference type="Pfam" id="PF03772"/>
    </source>
</evidence>
<evidence type="ECO:0000313" key="9">
    <source>
        <dbReference type="Proteomes" id="UP000198304"/>
    </source>
</evidence>
<dbReference type="InterPro" id="IPR052159">
    <property type="entry name" value="Competence_DNA_uptake"/>
</dbReference>
<feature type="transmembrane region" description="Helical" evidence="6">
    <location>
        <begin position="397"/>
        <end position="415"/>
    </location>
</feature>
<feature type="transmembrane region" description="Helical" evidence="6">
    <location>
        <begin position="28"/>
        <end position="45"/>
    </location>
</feature>
<dbReference type="Proteomes" id="UP000198304">
    <property type="component" value="Unassembled WGS sequence"/>
</dbReference>
<feature type="transmembrane region" description="Helical" evidence="6">
    <location>
        <begin position="246"/>
        <end position="268"/>
    </location>
</feature>
<name>A0A239KDT1_9FIRM</name>
<evidence type="ECO:0000256" key="4">
    <source>
        <dbReference type="ARBA" id="ARBA00022989"/>
    </source>
</evidence>
<keyword evidence="3 6" id="KW-0812">Transmembrane</keyword>
<dbReference type="RefSeq" id="WP_089285303.1">
    <property type="nucleotide sequence ID" value="NZ_FZOJ01000045.1"/>
</dbReference>
<dbReference type="PANTHER" id="PTHR30619">
    <property type="entry name" value="DNA INTERNALIZATION/COMPETENCE PROTEIN COMEC/REC2"/>
    <property type="match status" value="1"/>
</dbReference>
<gene>
    <name evidence="8" type="ORF">SAMN05446037_104519</name>
</gene>
<evidence type="ECO:0000256" key="6">
    <source>
        <dbReference type="SAM" id="Phobius"/>
    </source>
</evidence>
<feature type="transmembrane region" description="Helical" evidence="6">
    <location>
        <begin position="467"/>
        <end position="485"/>
    </location>
</feature>
<protein>
    <submittedName>
        <fullName evidence="8">Competence protein ComEC</fullName>
    </submittedName>
</protein>
<dbReference type="GO" id="GO:0005886">
    <property type="term" value="C:plasma membrane"/>
    <property type="evidence" value="ECO:0007669"/>
    <property type="project" value="UniProtKB-SubCell"/>
</dbReference>
<dbReference type="NCBIfam" id="TIGR00360">
    <property type="entry name" value="ComEC_N-term"/>
    <property type="match status" value="1"/>
</dbReference>
<feature type="transmembrane region" description="Helical" evidence="6">
    <location>
        <begin position="5"/>
        <end position="22"/>
    </location>
</feature>
<keyword evidence="2" id="KW-1003">Cell membrane</keyword>
<dbReference type="EMBL" id="FZOJ01000045">
    <property type="protein sequence ID" value="SNT15254.1"/>
    <property type="molecule type" value="Genomic_DNA"/>
</dbReference>
<dbReference type="PANTHER" id="PTHR30619:SF1">
    <property type="entry name" value="RECOMBINATION PROTEIN 2"/>
    <property type="match status" value="1"/>
</dbReference>
<organism evidence="8 9">
    <name type="scientific">Anaerovirgula multivorans</name>
    <dbReference type="NCBI Taxonomy" id="312168"/>
    <lineage>
        <taxon>Bacteria</taxon>
        <taxon>Bacillati</taxon>
        <taxon>Bacillota</taxon>
        <taxon>Clostridia</taxon>
        <taxon>Peptostreptococcales</taxon>
        <taxon>Natronincolaceae</taxon>
        <taxon>Anaerovirgula</taxon>
    </lineage>
</organism>
<accession>A0A239KDT1</accession>
<evidence type="ECO:0000256" key="5">
    <source>
        <dbReference type="ARBA" id="ARBA00023136"/>
    </source>
</evidence>
<evidence type="ECO:0000313" key="8">
    <source>
        <dbReference type="EMBL" id="SNT15254.1"/>
    </source>
</evidence>
<feature type="transmembrane region" description="Helical" evidence="6">
    <location>
        <begin position="50"/>
        <end position="69"/>
    </location>
</feature>
<evidence type="ECO:0000256" key="2">
    <source>
        <dbReference type="ARBA" id="ARBA00022475"/>
    </source>
</evidence>
<dbReference type="Pfam" id="PF03772">
    <property type="entry name" value="Competence"/>
    <property type="match status" value="1"/>
</dbReference>
<feature type="transmembrane region" description="Helical" evidence="6">
    <location>
        <begin position="371"/>
        <end position="390"/>
    </location>
</feature>
<keyword evidence="5 6" id="KW-0472">Membrane</keyword>
<dbReference type="InterPro" id="IPR004477">
    <property type="entry name" value="ComEC_N"/>
</dbReference>
<sequence>MRRPFSFFSISVILGIILGYSLSLKIDGYLFSLLMIVMILATIFYQKRALIFICFSLILVGNFMFNNYMESSTVLKEYPFEKLALEVEIKRVGIDQGRYVEYDVDILSLIKTDGESTINEKARLQLKYANDLPVALEPFDMVTLRNVTLIEDFDKRGLEGYQLYLRGRGFKSILQVNAKDLMKVDKYVTTNIINSSFKTRRYIEDFFDQSLPSIESSMLKSIMFGNQGYLDKETLNLFSISGTAHIIAVSGLHVGVMVLLCHHLLAFLNLGKRKILLITMVTLFFYSAIVGFPVSIIRASSMYCLYVLGYFVERRYDAINSLMMMAFLLLLYNPLNIFSVSFQLSFAATLSILLFFPFVKDLLKVVPKYLQSLMAVTIAAQLGTIPIMIYHFNQLSFIAFIANIFIVPTLMPLLFTSLTSVFVSMFSNSLGLIINYLTHGLLAYIYWMVQRLSNLSIASIAVEGLRIYHMMGYYFILFAVYFILWHNKSR</sequence>
<keyword evidence="9" id="KW-1185">Reference proteome</keyword>
<dbReference type="AlphaFoldDB" id="A0A239KDT1"/>
<feature type="transmembrane region" description="Helical" evidence="6">
    <location>
        <begin position="342"/>
        <end position="359"/>
    </location>
</feature>